<dbReference type="AlphaFoldDB" id="A0A974XEA8"/>
<dbReference type="KEGG" id="alka:J0B03_10865"/>
<accession>A0A974XEA8</accession>
<keyword evidence="2" id="KW-1185">Reference proteome</keyword>
<dbReference type="Proteomes" id="UP000663499">
    <property type="component" value="Chromosome"/>
</dbReference>
<dbReference type="EMBL" id="CP071444">
    <property type="protein sequence ID" value="QSX08277.1"/>
    <property type="molecule type" value="Genomic_DNA"/>
</dbReference>
<reference evidence="1" key="1">
    <citation type="submission" date="2021-03" db="EMBL/GenBank/DDBJ databases">
        <title>Alkalibacter marinus sp. nov., isolated from tidal flat sediment.</title>
        <authorList>
            <person name="Namirimu T."/>
            <person name="Yang J.-A."/>
            <person name="Yang S.-H."/>
            <person name="Kim Y.-J."/>
            <person name="Kwon K.K."/>
        </authorList>
    </citation>
    <scope>NUCLEOTIDE SEQUENCE</scope>
    <source>
        <strain evidence="1">ES005</strain>
    </source>
</reference>
<sequence length="68" mass="8029">MEKKTREWMSFPVSIMENAKRMLRFSIRSNISATYIRLYSVAFIWLVLLLAGDLFTIPSKNLRSKTTR</sequence>
<name>A0A974XEA8_9FIRM</name>
<gene>
    <name evidence="1" type="ORF">J0B03_10865</name>
</gene>
<evidence type="ECO:0000313" key="1">
    <source>
        <dbReference type="EMBL" id="QSX08277.1"/>
    </source>
</evidence>
<organism evidence="1 2">
    <name type="scientific">Alkalibacter rhizosphaerae</name>
    <dbReference type="NCBI Taxonomy" id="2815577"/>
    <lineage>
        <taxon>Bacteria</taxon>
        <taxon>Bacillati</taxon>
        <taxon>Bacillota</taxon>
        <taxon>Clostridia</taxon>
        <taxon>Eubacteriales</taxon>
        <taxon>Eubacteriaceae</taxon>
        <taxon>Alkalibacter</taxon>
    </lineage>
</organism>
<evidence type="ECO:0000313" key="2">
    <source>
        <dbReference type="Proteomes" id="UP000663499"/>
    </source>
</evidence>
<protein>
    <submittedName>
        <fullName evidence="1">Uncharacterized protein</fullName>
    </submittedName>
</protein>
<proteinExistence type="predicted"/>
<dbReference type="RefSeq" id="WP_207299619.1">
    <property type="nucleotide sequence ID" value="NZ_CP071444.1"/>
</dbReference>